<sequence length="276" mass="30324">MLLPRRELTKLYLDASPHLSRASQPLSQPPKIKPRQPRCHKQVAKRLLEFIPPILPGSVIHDNACGTGPMTEAIMGTGVKDITIFATDMVPQVTEQLAKTSAEKGWLVKAEVMPSEALAFPDGTFAHSITNLGIMVMEGASVAAKHIRRTIKDGDLTVLSIWDKPLPVQVVSAAHPGGFNDKNLRAVLESAGFKPETIKLERKYAVLEVKDLCLWASAVWSFLGYPATGWTAEDEEKWDGVIGTMVDWLENYEGYKKLDSGVVAFTMPAYVAITNK</sequence>
<evidence type="ECO:0000313" key="2">
    <source>
        <dbReference type="Proteomes" id="UP000799755"/>
    </source>
</evidence>
<evidence type="ECO:0000313" key="1">
    <source>
        <dbReference type="EMBL" id="KAF2466136.1"/>
    </source>
</evidence>
<accession>A0ACB6QGX3</accession>
<dbReference type="EMBL" id="MU003526">
    <property type="protein sequence ID" value="KAF2466136.1"/>
    <property type="molecule type" value="Genomic_DNA"/>
</dbReference>
<dbReference type="Proteomes" id="UP000799755">
    <property type="component" value="Unassembled WGS sequence"/>
</dbReference>
<keyword evidence="2" id="KW-1185">Reference proteome</keyword>
<protein>
    <submittedName>
        <fullName evidence="1">Uncharacterized protein</fullName>
    </submittedName>
</protein>
<name>A0ACB6QGX3_9PLEO</name>
<comment type="caution">
    <text evidence="1">The sequence shown here is derived from an EMBL/GenBank/DDBJ whole genome shotgun (WGS) entry which is preliminary data.</text>
</comment>
<reference evidence="1" key="1">
    <citation type="journal article" date="2020" name="Stud. Mycol.">
        <title>101 Dothideomycetes genomes: a test case for predicting lifestyles and emergence of pathogens.</title>
        <authorList>
            <person name="Haridas S."/>
            <person name="Albert R."/>
            <person name="Binder M."/>
            <person name="Bloem J."/>
            <person name="Labutti K."/>
            <person name="Salamov A."/>
            <person name="Andreopoulos B."/>
            <person name="Baker S."/>
            <person name="Barry K."/>
            <person name="Bills G."/>
            <person name="Bluhm B."/>
            <person name="Cannon C."/>
            <person name="Castanera R."/>
            <person name="Culley D."/>
            <person name="Daum C."/>
            <person name="Ezra D."/>
            <person name="Gonzalez J."/>
            <person name="Henrissat B."/>
            <person name="Kuo A."/>
            <person name="Liang C."/>
            <person name="Lipzen A."/>
            <person name="Lutzoni F."/>
            <person name="Magnuson J."/>
            <person name="Mondo S."/>
            <person name="Nolan M."/>
            <person name="Ohm R."/>
            <person name="Pangilinan J."/>
            <person name="Park H.-J."/>
            <person name="Ramirez L."/>
            <person name="Alfaro M."/>
            <person name="Sun H."/>
            <person name="Tritt A."/>
            <person name="Yoshinaga Y."/>
            <person name="Zwiers L.-H."/>
            <person name="Turgeon B."/>
            <person name="Goodwin S."/>
            <person name="Spatafora J."/>
            <person name="Crous P."/>
            <person name="Grigoriev I."/>
        </authorList>
    </citation>
    <scope>NUCLEOTIDE SEQUENCE</scope>
    <source>
        <strain evidence="1">ATCC 200398</strain>
    </source>
</reference>
<gene>
    <name evidence="1" type="ORF">BDR25DRAFT_359919</name>
</gene>
<proteinExistence type="predicted"/>
<organism evidence="1 2">
    <name type="scientific">Lindgomyces ingoldianus</name>
    <dbReference type="NCBI Taxonomy" id="673940"/>
    <lineage>
        <taxon>Eukaryota</taxon>
        <taxon>Fungi</taxon>
        <taxon>Dikarya</taxon>
        <taxon>Ascomycota</taxon>
        <taxon>Pezizomycotina</taxon>
        <taxon>Dothideomycetes</taxon>
        <taxon>Pleosporomycetidae</taxon>
        <taxon>Pleosporales</taxon>
        <taxon>Lindgomycetaceae</taxon>
        <taxon>Lindgomyces</taxon>
    </lineage>
</organism>